<dbReference type="InterPro" id="IPR023210">
    <property type="entry name" value="NADP_OxRdtase_dom"/>
</dbReference>
<dbReference type="EMBL" id="LJSG01000020">
    <property type="protein sequence ID" value="KPP89872.1"/>
    <property type="molecule type" value="Genomic_DNA"/>
</dbReference>
<dbReference type="AlphaFoldDB" id="A0A0P7YHJ7"/>
<reference evidence="3 6" key="2">
    <citation type="submission" date="2016-01" db="EMBL/GenBank/DDBJ databases">
        <authorList>
            <person name="Varghese N."/>
        </authorList>
    </citation>
    <scope>NUCLEOTIDE SEQUENCE [LARGE SCALE GENOMIC DNA]</scope>
    <source>
        <strain evidence="3 6">HL-91</strain>
    </source>
</reference>
<dbReference type="GO" id="GO:0016491">
    <property type="term" value="F:oxidoreductase activity"/>
    <property type="evidence" value="ECO:0007669"/>
    <property type="project" value="UniProtKB-KW"/>
</dbReference>
<dbReference type="PANTHER" id="PTHR43364:SF4">
    <property type="entry name" value="NAD(P)-LINKED OXIDOREDUCTASE SUPERFAMILY PROTEIN"/>
    <property type="match status" value="1"/>
</dbReference>
<dbReference type="Proteomes" id="UP000050413">
    <property type="component" value="Unassembled WGS sequence"/>
</dbReference>
<dbReference type="OrthoDB" id="9803483at2"/>
<dbReference type="PANTHER" id="PTHR43364">
    <property type="entry name" value="NADH-SPECIFIC METHYLGLYOXAL REDUCTASE-RELATED"/>
    <property type="match status" value="1"/>
</dbReference>
<evidence type="ECO:0000259" key="2">
    <source>
        <dbReference type="Pfam" id="PF00248"/>
    </source>
</evidence>
<dbReference type="RefSeq" id="WP_072245702.1">
    <property type="nucleotide sequence ID" value="NZ_FBYC01000004.1"/>
</dbReference>
<dbReference type="Proteomes" id="UP000182045">
    <property type="component" value="Unassembled WGS sequence"/>
</dbReference>
<evidence type="ECO:0000256" key="1">
    <source>
        <dbReference type="ARBA" id="ARBA00023002"/>
    </source>
</evidence>
<dbReference type="InterPro" id="IPR050523">
    <property type="entry name" value="AKR_Detox_Biosynth"/>
</dbReference>
<dbReference type="SUPFAM" id="SSF51430">
    <property type="entry name" value="NAD(P)-linked oxidoreductase"/>
    <property type="match status" value="1"/>
</dbReference>
<proteinExistence type="predicted"/>
<name>A0A0P7YHJ7_9RHOB</name>
<feature type="domain" description="NADP-dependent oxidoreductase" evidence="2">
    <location>
        <begin position="17"/>
        <end position="339"/>
    </location>
</feature>
<dbReference type="InterPro" id="IPR036812">
    <property type="entry name" value="NAD(P)_OxRdtase_dom_sf"/>
</dbReference>
<sequence length="346" mass="37845">MCKRTLGRSDLSVSDYCLGTMTYGSQTDEADAHRQMDMAWEAGINFLDAAEMYPVNPVTLETAGRTEEIVGRWLASRKPAGAVVATKITGEGSVAVPGGVPISGARMRDAVDASLKRLQLDCIDIYQLHWPNRGSYHFRKSWGFDPSGQNRAETVAHMREILTLAAELVAAGKIRHIALSNESAWGTAMWLRLAEEEGLPRVLTVQNEYSLLCRYFDLDMAELCVNEDIPLLAYTPLAAGLLTGKYAGNVTPDDSRRSRNADLGGRITGRVFEAVSGYLAIANEHGIDPVHMAINWTLTRPAPTLPIIGATTSEQLAHILKGVDVTITPEMRAAIDQMNRAMPMVF</sequence>
<comment type="caution">
    <text evidence="4">The sequence shown here is derived from an EMBL/GenBank/DDBJ whole genome shotgun (WGS) entry which is preliminary data.</text>
</comment>
<dbReference type="STRING" id="1666912.Ga0058931_1411"/>
<dbReference type="PATRIC" id="fig|1666912.4.peg.198"/>
<evidence type="ECO:0000313" key="3">
    <source>
        <dbReference type="EMBL" id="CUX80912.1"/>
    </source>
</evidence>
<reference evidence="4 5" key="1">
    <citation type="submission" date="2015-09" db="EMBL/GenBank/DDBJ databases">
        <title>Identification and resolution of microdiversity through metagenomic sequencing of parallel consortia.</title>
        <authorList>
            <person name="Nelson W.C."/>
            <person name="Romine M.F."/>
            <person name="Lindemann S.R."/>
        </authorList>
    </citation>
    <scope>NUCLEOTIDE SEQUENCE [LARGE SCALE GENOMIC DNA]</scope>
    <source>
        <strain evidence="4">HL-91</strain>
    </source>
</reference>
<dbReference type="Gene3D" id="3.20.20.100">
    <property type="entry name" value="NADP-dependent oxidoreductase domain"/>
    <property type="match status" value="1"/>
</dbReference>
<accession>A0A0P7YHJ7</accession>
<dbReference type="Pfam" id="PF00248">
    <property type="entry name" value="Aldo_ket_red"/>
    <property type="match status" value="1"/>
</dbReference>
<evidence type="ECO:0000313" key="6">
    <source>
        <dbReference type="Proteomes" id="UP000182045"/>
    </source>
</evidence>
<organism evidence="4 5">
    <name type="scientific">Roseibaca calidilacus</name>
    <dbReference type="NCBI Taxonomy" id="1666912"/>
    <lineage>
        <taxon>Bacteria</taxon>
        <taxon>Pseudomonadati</taxon>
        <taxon>Pseudomonadota</taxon>
        <taxon>Alphaproteobacteria</taxon>
        <taxon>Rhodobacterales</taxon>
        <taxon>Paracoccaceae</taxon>
        <taxon>Roseinatronobacter</taxon>
    </lineage>
</organism>
<keyword evidence="1" id="KW-0560">Oxidoreductase</keyword>
<keyword evidence="6" id="KW-1185">Reference proteome</keyword>
<evidence type="ECO:0000313" key="5">
    <source>
        <dbReference type="Proteomes" id="UP000050413"/>
    </source>
</evidence>
<evidence type="ECO:0000313" key="4">
    <source>
        <dbReference type="EMBL" id="KPP89872.1"/>
    </source>
</evidence>
<dbReference type="EMBL" id="FBYC01000004">
    <property type="protein sequence ID" value="CUX80912.1"/>
    <property type="molecule type" value="Genomic_DNA"/>
</dbReference>
<protein>
    <submittedName>
        <fullName evidence="3">Predicted oxidoreductase</fullName>
    </submittedName>
    <submittedName>
        <fullName evidence="4">Putative oxidoreductase</fullName>
    </submittedName>
</protein>
<gene>
    <name evidence="3" type="ORF">Ga0058931_1411</name>
    <name evidence="4" type="ORF">HLUCCA05_06845</name>
</gene>